<evidence type="ECO:0000313" key="3">
    <source>
        <dbReference type="Proteomes" id="UP001153404"/>
    </source>
</evidence>
<comment type="caution">
    <text evidence="2">The sequence shown here is derived from an EMBL/GenBank/DDBJ whole genome shotgun (WGS) entry which is preliminary data.</text>
</comment>
<gene>
    <name evidence="2" type="ORF">OMP40_37565</name>
</gene>
<reference evidence="2" key="1">
    <citation type="submission" date="2022-10" db="EMBL/GenBank/DDBJ databases">
        <title>Comparative genomic analysis of Cohnella hashimotonis sp. nov., isolated from the International Space Station.</title>
        <authorList>
            <person name="Simpson A."/>
            <person name="Venkateswaran K."/>
        </authorList>
    </citation>
    <scope>NUCLEOTIDE SEQUENCE</scope>
    <source>
        <strain evidence="2">DSM 28161</strain>
    </source>
</reference>
<protein>
    <submittedName>
        <fullName evidence="2">Uncharacterized protein</fullName>
    </submittedName>
</protein>
<organism evidence="2 3">
    <name type="scientific">Cohnella rhizosphaerae</name>
    <dbReference type="NCBI Taxonomy" id="1457232"/>
    <lineage>
        <taxon>Bacteria</taxon>
        <taxon>Bacillati</taxon>
        <taxon>Bacillota</taxon>
        <taxon>Bacilli</taxon>
        <taxon>Bacillales</taxon>
        <taxon>Paenibacillaceae</taxon>
        <taxon>Cohnella</taxon>
    </lineage>
</organism>
<sequence length="173" mass="20070">MDRKIRSSPRAVQLYGFEQLLRNVVEKVSHQKQVPWRQRGRKDVNPDRILQMEIPCRQNVAGHHSAAEQHRKVEKQGELRRITESAAGQGIRGKAGDQKTERRAGDRDKNGDEVRVRYRIRAEDRFVCVKRVGFGQEPVSVAQQRRFLRKGARDHEQERIQAQGGEDDRKGIE</sequence>
<name>A0A9X4L194_9BACL</name>
<feature type="region of interest" description="Disordered" evidence="1">
    <location>
        <begin position="60"/>
        <end position="110"/>
    </location>
</feature>
<accession>A0A9X4L194</accession>
<feature type="region of interest" description="Disordered" evidence="1">
    <location>
        <begin position="148"/>
        <end position="173"/>
    </location>
</feature>
<dbReference type="Proteomes" id="UP001153404">
    <property type="component" value="Unassembled WGS sequence"/>
</dbReference>
<dbReference type="AlphaFoldDB" id="A0A9X4L194"/>
<dbReference type="RefSeq" id="WP_277539239.1">
    <property type="nucleotide sequence ID" value="NZ_JAPDIA010000009.1"/>
</dbReference>
<keyword evidence="3" id="KW-1185">Reference proteome</keyword>
<feature type="compositionally biased region" description="Basic and acidic residues" evidence="1">
    <location>
        <begin position="94"/>
        <end position="110"/>
    </location>
</feature>
<evidence type="ECO:0000313" key="2">
    <source>
        <dbReference type="EMBL" id="MDG0814358.1"/>
    </source>
</evidence>
<evidence type="ECO:0000256" key="1">
    <source>
        <dbReference type="SAM" id="MobiDB-lite"/>
    </source>
</evidence>
<proteinExistence type="predicted"/>
<dbReference type="EMBL" id="JAPDIA010000009">
    <property type="protein sequence ID" value="MDG0814358.1"/>
    <property type="molecule type" value="Genomic_DNA"/>
</dbReference>
<feature type="compositionally biased region" description="Basic and acidic residues" evidence="1">
    <location>
        <begin position="65"/>
        <end position="83"/>
    </location>
</feature>